<evidence type="ECO:0000256" key="1">
    <source>
        <dbReference type="SAM" id="Phobius"/>
    </source>
</evidence>
<evidence type="ECO:0000313" key="3">
    <source>
        <dbReference type="Proteomes" id="UP000318437"/>
    </source>
</evidence>
<dbReference type="RefSeq" id="WP_197530576.1">
    <property type="nucleotide sequence ID" value="NZ_SJPS01000003.1"/>
</dbReference>
<dbReference type="EMBL" id="SJPS01000003">
    <property type="protein sequence ID" value="TWU27556.1"/>
    <property type="molecule type" value="Genomic_DNA"/>
</dbReference>
<name>A0A5C6CX12_9BACT</name>
<reference evidence="2 3" key="1">
    <citation type="submission" date="2019-02" db="EMBL/GenBank/DDBJ databases">
        <title>Deep-cultivation of Planctomycetes and their phenomic and genomic characterization uncovers novel biology.</title>
        <authorList>
            <person name="Wiegand S."/>
            <person name="Jogler M."/>
            <person name="Boedeker C."/>
            <person name="Pinto D."/>
            <person name="Vollmers J."/>
            <person name="Rivas-Marin E."/>
            <person name="Kohn T."/>
            <person name="Peeters S.H."/>
            <person name="Heuer A."/>
            <person name="Rast P."/>
            <person name="Oberbeckmann S."/>
            <person name="Bunk B."/>
            <person name="Jeske O."/>
            <person name="Meyerdierks A."/>
            <person name="Storesund J.E."/>
            <person name="Kallscheuer N."/>
            <person name="Luecker S."/>
            <person name="Lage O.M."/>
            <person name="Pohl T."/>
            <person name="Merkel B.J."/>
            <person name="Hornburger P."/>
            <person name="Mueller R.-W."/>
            <person name="Bruemmer F."/>
            <person name="Labrenz M."/>
            <person name="Spormann A.M."/>
            <person name="Op Den Camp H."/>
            <person name="Overmann J."/>
            <person name="Amann R."/>
            <person name="Jetten M.S.M."/>
            <person name="Mascher T."/>
            <person name="Medema M.H."/>
            <person name="Devos D.P."/>
            <person name="Kaster A.-K."/>
            <person name="Ovreas L."/>
            <person name="Rohde M."/>
            <person name="Galperin M.Y."/>
            <person name="Jogler C."/>
        </authorList>
    </citation>
    <scope>NUCLEOTIDE SEQUENCE [LARGE SCALE GENOMIC DNA]</scope>
    <source>
        <strain evidence="2 3">Pla144</strain>
    </source>
</reference>
<feature type="transmembrane region" description="Helical" evidence="1">
    <location>
        <begin position="91"/>
        <end position="117"/>
    </location>
</feature>
<protein>
    <submittedName>
        <fullName evidence="2">Uncharacterized protein</fullName>
    </submittedName>
</protein>
<gene>
    <name evidence="2" type="ORF">Pla144_23330</name>
</gene>
<keyword evidence="1" id="KW-0472">Membrane</keyword>
<organism evidence="2 3">
    <name type="scientific">Bythopirellula polymerisocia</name>
    <dbReference type="NCBI Taxonomy" id="2528003"/>
    <lineage>
        <taxon>Bacteria</taxon>
        <taxon>Pseudomonadati</taxon>
        <taxon>Planctomycetota</taxon>
        <taxon>Planctomycetia</taxon>
        <taxon>Pirellulales</taxon>
        <taxon>Lacipirellulaceae</taxon>
        <taxon>Bythopirellula</taxon>
    </lineage>
</organism>
<dbReference type="Proteomes" id="UP000318437">
    <property type="component" value="Unassembled WGS sequence"/>
</dbReference>
<evidence type="ECO:0000313" key="2">
    <source>
        <dbReference type="EMBL" id="TWU27556.1"/>
    </source>
</evidence>
<keyword evidence="3" id="KW-1185">Reference proteome</keyword>
<keyword evidence="1" id="KW-0812">Transmembrane</keyword>
<proteinExistence type="predicted"/>
<accession>A0A5C6CX12</accession>
<keyword evidence="1" id="KW-1133">Transmembrane helix</keyword>
<dbReference type="AlphaFoldDB" id="A0A5C6CX12"/>
<sequence length="144" mass="15537">MGKVSREQDAVGCTVVCVLGFFFLVSVLSSRNGGANYQNEAGILGAHENGSVAGVKDGTKAGVVARLEDAEDEGYWNAVAKVKASRDYVLMPHYCLAIALTAFAIGFFGQFSLFYALRRFGILADIDLILLPKSSRVVKLRINE</sequence>
<comment type="caution">
    <text evidence="2">The sequence shown here is derived from an EMBL/GenBank/DDBJ whole genome shotgun (WGS) entry which is preliminary data.</text>
</comment>
<feature type="transmembrane region" description="Helical" evidence="1">
    <location>
        <begin position="12"/>
        <end position="29"/>
    </location>
</feature>